<gene>
    <name evidence="1" type="ORF">AQJ46_36345</name>
</gene>
<protein>
    <submittedName>
        <fullName evidence="1">Uncharacterized protein</fullName>
    </submittedName>
</protein>
<dbReference type="Proteomes" id="UP000053669">
    <property type="component" value="Unassembled WGS sequence"/>
</dbReference>
<dbReference type="AlphaFoldDB" id="A0A101RTA6"/>
<name>A0A101RTA6_9ACTN</name>
<accession>A0A101RTA6</accession>
<dbReference type="EMBL" id="LMWU01000041">
    <property type="protein sequence ID" value="KUN61330.1"/>
    <property type="molecule type" value="Genomic_DNA"/>
</dbReference>
<comment type="caution">
    <text evidence="1">The sequence shown here is derived from an EMBL/GenBank/DDBJ whole genome shotgun (WGS) entry which is preliminary data.</text>
</comment>
<organism evidence="1 2">
    <name type="scientific">Streptomyces canus</name>
    <dbReference type="NCBI Taxonomy" id="58343"/>
    <lineage>
        <taxon>Bacteria</taxon>
        <taxon>Bacillati</taxon>
        <taxon>Actinomycetota</taxon>
        <taxon>Actinomycetes</taxon>
        <taxon>Kitasatosporales</taxon>
        <taxon>Streptomycetaceae</taxon>
        <taxon>Streptomyces</taxon>
        <taxon>Streptomyces aurantiacus group</taxon>
    </lineage>
</organism>
<sequence>MTRAGRFGGARPLLGGSAAGRFGACGRRGVALLGHVRELAASALGSADARLVATESSRGIPVVAGFTPPDPGATGYVPTALSDATAVAAQPTTTNPGTTCSMTTDPSGLTAIAAQPTTTNPGTARSMTTDPSHVTPVAVGKPASPGAAGRMPAGPEGVALVSVRLPERSTVRDLAPPDRPAPAAHRPAVQLGHPGLEFGAAADGALVVVAGPGEVEADGVGLLLGGGGGEQAAQLGLAFRGVALFAEHDVEAVAESVPAAGAGIVGGLGGGVQGAGPFRLAVGHLWAVCRGEILKEGLDHVPGRHLTAVEAGLHTVRVALPEHRAPAPALIQAHEQAVQVGHELPQPPRELIHCHRSTPVRPEHSGP</sequence>
<reference evidence="1 2" key="1">
    <citation type="submission" date="2015-10" db="EMBL/GenBank/DDBJ databases">
        <title>Draft genome sequence of Streptomyces canus DSM 40017, type strain for the species Streptomyces canus.</title>
        <authorList>
            <person name="Ruckert C."/>
            <person name="Winkler A."/>
            <person name="Kalinowski J."/>
            <person name="Kampfer P."/>
            <person name="Glaeser S."/>
        </authorList>
    </citation>
    <scope>NUCLEOTIDE SEQUENCE [LARGE SCALE GENOMIC DNA]</scope>
    <source>
        <strain evidence="1 2">DSM 40017</strain>
    </source>
</reference>
<evidence type="ECO:0000313" key="2">
    <source>
        <dbReference type="Proteomes" id="UP000053669"/>
    </source>
</evidence>
<proteinExistence type="predicted"/>
<evidence type="ECO:0000313" key="1">
    <source>
        <dbReference type="EMBL" id="KUN61330.1"/>
    </source>
</evidence>